<accession>A0A927HCZ5</accession>
<proteinExistence type="predicted"/>
<feature type="domain" description="Glutathionylspermidine synthase pre-ATP-grasp-like" evidence="6">
    <location>
        <begin position="20"/>
        <end position="419"/>
    </location>
</feature>
<keyword evidence="1" id="KW-0436">Ligase</keyword>
<dbReference type="SUPFAM" id="SSF56059">
    <property type="entry name" value="Glutathione synthetase ATP-binding domain-like"/>
    <property type="match status" value="1"/>
</dbReference>
<organism evidence="7 8">
    <name type="scientific">Peribacillus faecalis</name>
    <dbReference type="NCBI Taxonomy" id="2772559"/>
    <lineage>
        <taxon>Bacteria</taxon>
        <taxon>Bacillati</taxon>
        <taxon>Bacillota</taxon>
        <taxon>Bacilli</taxon>
        <taxon>Bacillales</taxon>
        <taxon>Bacillaceae</taxon>
        <taxon>Peribacillus</taxon>
    </lineage>
</organism>
<evidence type="ECO:0000256" key="4">
    <source>
        <dbReference type="ARBA" id="ARBA00022840"/>
    </source>
</evidence>
<dbReference type="EMBL" id="JACXSI010000055">
    <property type="protein sequence ID" value="MBD3110152.1"/>
    <property type="molecule type" value="Genomic_DNA"/>
</dbReference>
<dbReference type="Gene3D" id="3.30.1490.330">
    <property type="match status" value="1"/>
</dbReference>
<evidence type="ECO:0000256" key="2">
    <source>
        <dbReference type="ARBA" id="ARBA00022723"/>
    </source>
</evidence>
<dbReference type="GO" id="GO:0005524">
    <property type="term" value="F:ATP binding"/>
    <property type="evidence" value="ECO:0007669"/>
    <property type="project" value="UniProtKB-KW"/>
</dbReference>
<evidence type="ECO:0000256" key="5">
    <source>
        <dbReference type="ARBA" id="ARBA00022842"/>
    </source>
</evidence>
<evidence type="ECO:0000256" key="1">
    <source>
        <dbReference type="ARBA" id="ARBA00022598"/>
    </source>
</evidence>
<keyword evidence="4" id="KW-0067">ATP-binding</keyword>
<comment type="caution">
    <text evidence="7">The sequence shown here is derived from an EMBL/GenBank/DDBJ whole genome shotgun (WGS) entry which is preliminary data.</text>
</comment>
<dbReference type="InterPro" id="IPR005494">
    <property type="entry name" value="GSPS_pre-ATP-grasp-like_dom"/>
</dbReference>
<keyword evidence="3" id="KW-0547">Nucleotide-binding</keyword>
<dbReference type="GO" id="GO:0046872">
    <property type="term" value="F:metal ion binding"/>
    <property type="evidence" value="ECO:0007669"/>
    <property type="project" value="UniProtKB-KW"/>
</dbReference>
<dbReference type="GO" id="GO:0016874">
    <property type="term" value="F:ligase activity"/>
    <property type="evidence" value="ECO:0007669"/>
    <property type="project" value="UniProtKB-KW"/>
</dbReference>
<evidence type="ECO:0000259" key="6">
    <source>
        <dbReference type="Pfam" id="PF03738"/>
    </source>
</evidence>
<dbReference type="Proteomes" id="UP000602076">
    <property type="component" value="Unassembled WGS sequence"/>
</dbReference>
<dbReference type="InterPro" id="IPR016185">
    <property type="entry name" value="PreATP-grasp_dom_sf"/>
</dbReference>
<keyword evidence="5" id="KW-0460">Magnesium</keyword>
<dbReference type="Pfam" id="PF03738">
    <property type="entry name" value="GSP_synth"/>
    <property type="match status" value="1"/>
</dbReference>
<keyword evidence="8" id="KW-1185">Reference proteome</keyword>
<protein>
    <submittedName>
        <fullName evidence="7">Glutathionylspermidine synthase family protein</fullName>
    </submittedName>
</protein>
<reference evidence="7" key="1">
    <citation type="submission" date="2020-09" db="EMBL/GenBank/DDBJ databases">
        <title>Bacillus faecalis sp. nov., a moderately halophilic bacterium isolated from cow faeces.</title>
        <authorList>
            <person name="Jiang L."/>
            <person name="Lee J."/>
        </authorList>
    </citation>
    <scope>NUCLEOTIDE SEQUENCE</scope>
    <source>
        <strain evidence="7">AGMB 02131</strain>
    </source>
</reference>
<keyword evidence="2" id="KW-0479">Metal-binding</keyword>
<sequence>MYIEKRQNFYAEITEFWHDLYNTEYALFDVKTEKEETIKRIRTASERIARIFYKTSSLLRQLDDKTLLQLGYPAATLRYLRYKGISHESIIARLDLVVTKNKIKLLEFNSDTPTFIKECFFVNEYICRDWQLQNPNEGSEKQLAEGIREAVEQSLNSLDYMPNGKIVFTSHIDHEEDYLTTKYLLEISGLKAEFIPLHELQLVDEDVIQNGEIVVPRGLYTLDNERIDVLYRQTYPLEYLINDKDAATGASVGELLLQLVANRQLAIINPPSSFLLQSKAVMSLIWGLHEQKHSFYSEEEHCWIGQYFLPTFLDKEPFRNNQAAYVKKPSFGREGDTVSIYQADGTLRHEDAHKNYASELAVYQQYIDLPQIDIQTEQGIERASIMYGSFIINGKPSAIGIRAGSQITNNASYYLPVAICEQGENHSE</sequence>
<dbReference type="SUPFAM" id="SSF52440">
    <property type="entry name" value="PreATP-grasp domain"/>
    <property type="match status" value="1"/>
</dbReference>
<gene>
    <name evidence="7" type="ORF">IEO70_17610</name>
</gene>
<evidence type="ECO:0000256" key="3">
    <source>
        <dbReference type="ARBA" id="ARBA00022741"/>
    </source>
</evidence>
<evidence type="ECO:0000313" key="7">
    <source>
        <dbReference type="EMBL" id="MBD3110152.1"/>
    </source>
</evidence>
<dbReference type="AlphaFoldDB" id="A0A927HCZ5"/>
<name>A0A927HCZ5_9BACI</name>
<dbReference type="RefSeq" id="WP_190999677.1">
    <property type="nucleotide sequence ID" value="NZ_JACXSI010000055.1"/>
</dbReference>
<evidence type="ECO:0000313" key="8">
    <source>
        <dbReference type="Proteomes" id="UP000602076"/>
    </source>
</evidence>